<dbReference type="EMBL" id="JAFLVX010000041">
    <property type="protein sequence ID" value="MBO0477935.1"/>
    <property type="molecule type" value="Genomic_DNA"/>
</dbReference>
<organism evidence="1 2">
    <name type="scientific">Candidatus Vagococcus giribetii</name>
    <dbReference type="NCBI Taxonomy" id="2230876"/>
    <lineage>
        <taxon>Bacteria</taxon>
        <taxon>Bacillati</taxon>
        <taxon>Bacillota</taxon>
        <taxon>Bacilli</taxon>
        <taxon>Lactobacillales</taxon>
        <taxon>Enterococcaceae</taxon>
        <taxon>Vagococcus</taxon>
    </lineage>
</organism>
<gene>
    <name evidence="1" type="ORF">DOK76_12750</name>
</gene>
<protein>
    <submittedName>
        <fullName evidence="1">Uncharacterized protein</fullName>
    </submittedName>
</protein>
<evidence type="ECO:0000313" key="1">
    <source>
        <dbReference type="EMBL" id="MBO0477935.1"/>
    </source>
</evidence>
<sequence>MTTREDTKLLERLAKRRNDGQTTPKQIRFLEQRGFQPVGTWQFETARKLIDRIAGNGWRIPNGINPASYGGE</sequence>
<accession>A0ABS3HX60</accession>
<dbReference type="Proteomes" id="UP000664857">
    <property type="component" value="Unassembled WGS sequence"/>
</dbReference>
<proteinExistence type="predicted"/>
<keyword evidence="2" id="KW-1185">Reference proteome</keyword>
<evidence type="ECO:0000313" key="2">
    <source>
        <dbReference type="Proteomes" id="UP000664857"/>
    </source>
</evidence>
<name>A0ABS3HX60_9ENTE</name>
<comment type="caution">
    <text evidence="1">The sequence shown here is derived from an EMBL/GenBank/DDBJ whole genome shotgun (WGS) entry which is preliminary data.</text>
</comment>
<reference evidence="1 2" key="1">
    <citation type="submission" date="2021-03" db="EMBL/GenBank/DDBJ databases">
        <title>Enterococcal diversity collection.</title>
        <authorList>
            <person name="Gilmore M.S."/>
            <person name="Schwartzman J."/>
            <person name="Van Tyne D."/>
            <person name="Martin M."/>
            <person name="Earl A.M."/>
            <person name="Manson A.L."/>
            <person name="Straub T."/>
            <person name="Salamzade R."/>
            <person name="Saavedra J."/>
            <person name="Lebreton F."/>
            <person name="Prichula J."/>
            <person name="Schaufler K."/>
            <person name="Gaca A."/>
            <person name="Sgardioli B."/>
            <person name="Wagenaar J."/>
            <person name="Strong T."/>
        </authorList>
    </citation>
    <scope>NUCLEOTIDE SEQUENCE [LARGE SCALE GENOMIC DNA]</scope>
    <source>
        <strain evidence="1 2">DIV0080</strain>
    </source>
</reference>